<evidence type="ECO:0000313" key="2">
    <source>
        <dbReference type="EMBL" id="OAG06741.1"/>
    </source>
</evidence>
<reference evidence="2 3" key="1">
    <citation type="submission" date="2016-05" db="EMBL/GenBank/DDBJ databases">
        <title>Comparative analysis of secretome profiles of manganese(II)-oxidizing ascomycete fungi.</title>
        <authorList>
            <consortium name="DOE Joint Genome Institute"/>
            <person name="Zeiner C.A."/>
            <person name="Purvine S.O."/>
            <person name="Zink E.M."/>
            <person name="Wu S."/>
            <person name="Pasa-Tolic L."/>
            <person name="Chaput D.L."/>
            <person name="Haridas S."/>
            <person name="Grigoriev I.V."/>
            <person name="Santelli C.M."/>
            <person name="Hansel C.M."/>
        </authorList>
    </citation>
    <scope>NUCLEOTIDE SEQUENCE [LARGE SCALE GENOMIC DNA]</scope>
    <source>
        <strain evidence="2 3">AP3s5-JAC2a</strain>
    </source>
</reference>
<accession>A0A177CHN2</accession>
<dbReference type="Proteomes" id="UP000077069">
    <property type="component" value="Unassembled WGS sequence"/>
</dbReference>
<keyword evidence="3" id="KW-1185">Reference proteome</keyword>
<dbReference type="EMBL" id="KV441551">
    <property type="protein sequence ID" value="OAG06741.1"/>
    <property type="molecule type" value="Genomic_DNA"/>
</dbReference>
<feature type="region of interest" description="Disordered" evidence="1">
    <location>
        <begin position="218"/>
        <end position="251"/>
    </location>
</feature>
<feature type="compositionally biased region" description="Low complexity" evidence="1">
    <location>
        <begin position="229"/>
        <end position="243"/>
    </location>
</feature>
<dbReference type="RefSeq" id="XP_018037106.1">
    <property type="nucleotide sequence ID" value="XM_018173621.1"/>
</dbReference>
<sequence length="479" mass="52740">LGTPTAHLTSASQPHSHIRIVPREQLDSDSYEDSTPTFRSSSLQLPPLPLRDRGSRTGSAHSEVSTPINTTFAQMARRSNKNDMEGVEKPTSGPVPLSGFVSFKTHSDGSDNISPTDTRPPAIENHLRLFEQLPDIIRLQEQTGDFDGQVVFIGHPNRDVSAHQWISDSYQWINVGLWSHTRKRIEGSLASDRLATSELSFNSIEYFKFAAERRESMIKEHGRPRTDPEATNTEPTPTEANTDQTSEAPVGSFAATSARTVTGEKLEDPFITPGNILQPAPMLVFNFREGGPTVANPYRGISTLNAAAAPYRMLPKKQSSGESDSSVPAFNIPVSASDPALRFSDPDGRQEHVHPIANGFNKQAPTRQNWSGPFFADSMPTTHDPLASLSAQISIEEKLRNWYRDGQSVIRQQDYAKTLVAAASASNKNRSFAVIGDGSARKQDLSKHANTHLFARVYEHLSEYAEQSRTDGGQSCFTR</sequence>
<name>A0A177CHN2_9PLEO</name>
<feature type="compositionally biased region" description="Basic and acidic residues" evidence="1">
    <location>
        <begin position="218"/>
        <end position="228"/>
    </location>
</feature>
<proteinExistence type="predicted"/>
<feature type="non-terminal residue" evidence="2">
    <location>
        <position position="1"/>
    </location>
</feature>
<evidence type="ECO:0000313" key="3">
    <source>
        <dbReference type="Proteomes" id="UP000077069"/>
    </source>
</evidence>
<dbReference type="OrthoDB" id="10251048at2759"/>
<organism evidence="2 3">
    <name type="scientific">Paraphaeosphaeria sporulosa</name>
    <dbReference type="NCBI Taxonomy" id="1460663"/>
    <lineage>
        <taxon>Eukaryota</taxon>
        <taxon>Fungi</taxon>
        <taxon>Dikarya</taxon>
        <taxon>Ascomycota</taxon>
        <taxon>Pezizomycotina</taxon>
        <taxon>Dothideomycetes</taxon>
        <taxon>Pleosporomycetidae</taxon>
        <taxon>Pleosporales</taxon>
        <taxon>Massarineae</taxon>
        <taxon>Didymosphaeriaceae</taxon>
        <taxon>Paraphaeosphaeria</taxon>
    </lineage>
</organism>
<gene>
    <name evidence="2" type="ORF">CC84DRAFT_1064023</name>
</gene>
<evidence type="ECO:0000256" key="1">
    <source>
        <dbReference type="SAM" id="MobiDB-lite"/>
    </source>
</evidence>
<dbReference type="InParanoid" id="A0A177CHN2"/>
<feature type="compositionally biased region" description="Polar residues" evidence="1">
    <location>
        <begin position="1"/>
        <end position="15"/>
    </location>
</feature>
<feature type="region of interest" description="Disordered" evidence="1">
    <location>
        <begin position="1"/>
        <end position="73"/>
    </location>
</feature>
<feature type="non-terminal residue" evidence="2">
    <location>
        <position position="479"/>
    </location>
</feature>
<protein>
    <submittedName>
        <fullName evidence="2">Uncharacterized protein</fullName>
    </submittedName>
</protein>
<feature type="compositionally biased region" description="Polar residues" evidence="1">
    <location>
        <begin position="56"/>
        <end position="73"/>
    </location>
</feature>
<dbReference type="AlphaFoldDB" id="A0A177CHN2"/>
<dbReference type="GeneID" id="28757107"/>